<gene>
    <name evidence="15" type="primary">upp</name>
    <name evidence="17" type="ORF">GMB86_03060</name>
</gene>
<evidence type="ECO:0000256" key="1">
    <source>
        <dbReference type="ARBA" id="ARBA00005180"/>
    </source>
</evidence>
<dbReference type="OrthoDB" id="9781675at2"/>
<dbReference type="GO" id="GO:0004845">
    <property type="term" value="F:uracil phosphoribosyltransferase activity"/>
    <property type="evidence" value="ECO:0007669"/>
    <property type="project" value="UniProtKB-UniRule"/>
</dbReference>
<dbReference type="InterPro" id="IPR050054">
    <property type="entry name" value="UPRTase/APRTase"/>
</dbReference>
<keyword evidence="8 15" id="KW-0460">Magnesium</keyword>
<dbReference type="FunFam" id="3.40.50.2020:FF:000003">
    <property type="entry name" value="Uracil phosphoribosyltransferase"/>
    <property type="match status" value="1"/>
</dbReference>
<evidence type="ECO:0000256" key="11">
    <source>
        <dbReference type="ARBA" id="ARBA00052919"/>
    </source>
</evidence>
<evidence type="ECO:0000256" key="13">
    <source>
        <dbReference type="ARBA" id="ARBA00072146"/>
    </source>
</evidence>
<dbReference type="GO" id="GO:0005737">
    <property type="term" value="C:cytoplasm"/>
    <property type="evidence" value="ECO:0007669"/>
    <property type="project" value="UniProtKB-ARBA"/>
</dbReference>
<comment type="catalytic activity">
    <reaction evidence="11 15">
        <text>UMP + diphosphate = 5-phospho-alpha-D-ribose 1-diphosphate + uracil</text>
        <dbReference type="Rhea" id="RHEA:13017"/>
        <dbReference type="ChEBI" id="CHEBI:17568"/>
        <dbReference type="ChEBI" id="CHEBI:33019"/>
        <dbReference type="ChEBI" id="CHEBI:57865"/>
        <dbReference type="ChEBI" id="CHEBI:58017"/>
        <dbReference type="EC" id="2.4.2.9"/>
    </reaction>
</comment>
<feature type="binding site" evidence="15">
    <location>
        <begin position="199"/>
        <end position="201"/>
    </location>
    <ligand>
        <name>uracil</name>
        <dbReference type="ChEBI" id="CHEBI:17568"/>
    </ligand>
</feature>
<sequence length="209" mass="22913">MGELKVLDHPLIQHKLTMIRDYRTGTKAFRELVDEVGTLMAFEITRDLPLEEIDVETPVTTAKAYRLAGKKLGIIPILRAGLGMMDGVLNLIPAAKVGHVGLYRDPKTLEPVEYYVKLPSDIHERELIVVDPMLATGGSASAAIQSLKDRGAINIKLMCLIGAPEGVKRIQQDHDDVDIYLAALDEKLNEKGYIVPGLGDAGDRLFGTK</sequence>
<evidence type="ECO:0000256" key="3">
    <source>
        <dbReference type="ARBA" id="ARBA00011894"/>
    </source>
</evidence>
<dbReference type="AlphaFoldDB" id="A0A6N8CLX1"/>
<evidence type="ECO:0000313" key="17">
    <source>
        <dbReference type="EMBL" id="MTT30994.1"/>
    </source>
</evidence>
<keyword evidence="18" id="KW-1185">Reference proteome</keyword>
<feature type="binding site" evidence="15">
    <location>
        <position position="200"/>
    </location>
    <ligand>
        <name>5-phospho-alpha-D-ribose 1-diphosphate</name>
        <dbReference type="ChEBI" id="CHEBI:58017"/>
    </ligand>
</feature>
<feature type="binding site" evidence="15">
    <location>
        <position position="79"/>
    </location>
    <ligand>
        <name>5-phospho-alpha-D-ribose 1-diphosphate</name>
        <dbReference type="ChEBI" id="CHEBI:58017"/>
    </ligand>
</feature>
<evidence type="ECO:0000313" key="18">
    <source>
        <dbReference type="Proteomes" id="UP000440978"/>
    </source>
</evidence>
<dbReference type="EC" id="2.4.2.9" evidence="3 15"/>
<dbReference type="EMBL" id="WNHB01000003">
    <property type="protein sequence ID" value="MTT30994.1"/>
    <property type="molecule type" value="Genomic_DNA"/>
</dbReference>
<evidence type="ECO:0000256" key="9">
    <source>
        <dbReference type="ARBA" id="ARBA00023134"/>
    </source>
</evidence>
<comment type="cofactor">
    <cofactor evidence="15">
        <name>Mg(2+)</name>
        <dbReference type="ChEBI" id="CHEBI:18420"/>
    </cofactor>
    <text evidence="15">Binds 1 Mg(2+) ion per subunit. The magnesium is bound as Mg-PRPP.</text>
</comment>
<comment type="similarity">
    <text evidence="2 15">Belongs to the UPRTase family.</text>
</comment>
<dbReference type="GO" id="GO:0006223">
    <property type="term" value="P:uracil salvage"/>
    <property type="evidence" value="ECO:0007669"/>
    <property type="project" value="InterPro"/>
</dbReference>
<evidence type="ECO:0000256" key="5">
    <source>
        <dbReference type="ARBA" id="ARBA00022676"/>
    </source>
</evidence>
<evidence type="ECO:0000259" key="16">
    <source>
        <dbReference type="Pfam" id="PF14681"/>
    </source>
</evidence>
<comment type="pathway">
    <text evidence="1 15">Pyrimidine metabolism; UMP biosynthesis via salvage pathway; UMP from uracil: step 1/1.</text>
</comment>
<evidence type="ECO:0000256" key="2">
    <source>
        <dbReference type="ARBA" id="ARBA00009516"/>
    </source>
</evidence>
<dbReference type="GO" id="GO:0000287">
    <property type="term" value="F:magnesium ion binding"/>
    <property type="evidence" value="ECO:0007669"/>
    <property type="project" value="UniProtKB-UniRule"/>
</dbReference>
<protein>
    <recommendedName>
        <fullName evidence="13 15">Uracil phosphoribosyltransferase</fullName>
        <ecNumber evidence="3 15">2.4.2.9</ecNumber>
    </recommendedName>
    <alternativeName>
        <fullName evidence="10 15">UMP pyrophosphorylase</fullName>
    </alternativeName>
    <alternativeName>
        <fullName evidence="14 15">UPRTase</fullName>
    </alternativeName>
</protein>
<dbReference type="HAMAP" id="MF_01218_B">
    <property type="entry name" value="Upp_B"/>
    <property type="match status" value="1"/>
</dbReference>
<evidence type="ECO:0000256" key="12">
    <source>
        <dbReference type="ARBA" id="ARBA00056901"/>
    </source>
</evidence>
<keyword evidence="4 15" id="KW-0021">Allosteric enzyme</keyword>
<dbReference type="GO" id="GO:0044206">
    <property type="term" value="P:UMP salvage"/>
    <property type="evidence" value="ECO:0007669"/>
    <property type="project" value="UniProtKB-UniRule"/>
</dbReference>
<dbReference type="InterPro" id="IPR029057">
    <property type="entry name" value="PRTase-like"/>
</dbReference>
<dbReference type="InterPro" id="IPR000836">
    <property type="entry name" value="PRTase_dom"/>
</dbReference>
<keyword evidence="9 15" id="KW-0342">GTP-binding</keyword>
<dbReference type="PANTHER" id="PTHR32315">
    <property type="entry name" value="ADENINE PHOSPHORIBOSYLTRANSFERASE"/>
    <property type="match status" value="1"/>
</dbReference>
<dbReference type="Gene3D" id="3.40.50.2020">
    <property type="match status" value="1"/>
</dbReference>
<feature type="binding site" evidence="15">
    <location>
        <begin position="131"/>
        <end position="139"/>
    </location>
    <ligand>
        <name>5-phospho-alpha-D-ribose 1-diphosphate</name>
        <dbReference type="ChEBI" id="CHEBI:58017"/>
    </ligand>
</feature>
<reference evidence="17 18" key="1">
    <citation type="submission" date="2019-11" db="EMBL/GenBank/DDBJ databases">
        <title>Terrilactibacillus tamarindus sp. nov. BCM23-1 isolated from bark of Tamarindus indica.</title>
        <authorList>
            <person name="Kingkaew E."/>
            <person name="Tanasupawat S."/>
        </authorList>
    </citation>
    <scope>NUCLEOTIDE SEQUENCE [LARGE SCALE GENOMIC DNA]</scope>
    <source>
        <strain evidence="17 18">BCM23-1</strain>
    </source>
</reference>
<dbReference type="InterPro" id="IPR034332">
    <property type="entry name" value="Upp_B"/>
</dbReference>
<evidence type="ECO:0000256" key="8">
    <source>
        <dbReference type="ARBA" id="ARBA00022842"/>
    </source>
</evidence>
<accession>A0A6N8CLX1</accession>
<dbReference type="GO" id="GO:0005525">
    <property type="term" value="F:GTP binding"/>
    <property type="evidence" value="ECO:0007669"/>
    <property type="project" value="UniProtKB-KW"/>
</dbReference>
<keyword evidence="6 15" id="KW-0808">Transferase</keyword>
<evidence type="ECO:0000256" key="10">
    <source>
        <dbReference type="ARBA" id="ARBA00031082"/>
    </source>
</evidence>
<feature type="binding site" evidence="15">
    <location>
        <position position="104"/>
    </location>
    <ligand>
        <name>5-phospho-alpha-D-ribose 1-diphosphate</name>
        <dbReference type="ChEBI" id="CHEBI:58017"/>
    </ligand>
</feature>
<evidence type="ECO:0000256" key="4">
    <source>
        <dbReference type="ARBA" id="ARBA00022533"/>
    </source>
</evidence>
<dbReference type="PANTHER" id="PTHR32315:SF4">
    <property type="entry name" value="URACIL PHOSPHORIBOSYLTRANSFERASE, CHLOROPLASTIC"/>
    <property type="match status" value="1"/>
</dbReference>
<feature type="domain" description="Phosphoribosyltransferase" evidence="16">
    <location>
        <begin position="6"/>
        <end position="208"/>
    </location>
</feature>
<name>A0A6N8CLX1_9BACI</name>
<proteinExistence type="inferred from homology"/>
<organism evidence="17 18">
    <name type="scientific">Terrilactibacillus tamarindi</name>
    <dbReference type="NCBI Taxonomy" id="2599694"/>
    <lineage>
        <taxon>Bacteria</taxon>
        <taxon>Bacillati</taxon>
        <taxon>Bacillota</taxon>
        <taxon>Bacilli</taxon>
        <taxon>Bacillales</taxon>
        <taxon>Bacillaceae</taxon>
        <taxon>Terrilactibacillus</taxon>
    </lineage>
</organism>
<feature type="binding site" evidence="15">
    <location>
        <position position="194"/>
    </location>
    <ligand>
        <name>uracil</name>
        <dbReference type="ChEBI" id="CHEBI:17568"/>
    </ligand>
</feature>
<dbReference type="NCBIfam" id="NF001097">
    <property type="entry name" value="PRK00129.1"/>
    <property type="match status" value="1"/>
</dbReference>
<evidence type="ECO:0000256" key="7">
    <source>
        <dbReference type="ARBA" id="ARBA00022741"/>
    </source>
</evidence>
<comment type="caution">
    <text evidence="17">The sequence shown here is derived from an EMBL/GenBank/DDBJ whole genome shotgun (WGS) entry which is preliminary data.</text>
</comment>
<dbReference type="RefSeq" id="WP_155216703.1">
    <property type="nucleotide sequence ID" value="NZ_WNHB01000003.1"/>
</dbReference>
<evidence type="ECO:0000256" key="6">
    <source>
        <dbReference type="ARBA" id="ARBA00022679"/>
    </source>
</evidence>
<evidence type="ECO:0000256" key="14">
    <source>
        <dbReference type="ARBA" id="ARBA00079807"/>
    </source>
</evidence>
<dbReference type="CDD" id="cd06223">
    <property type="entry name" value="PRTases_typeI"/>
    <property type="match status" value="1"/>
</dbReference>
<dbReference type="Proteomes" id="UP000440978">
    <property type="component" value="Unassembled WGS sequence"/>
</dbReference>
<dbReference type="SUPFAM" id="SSF53271">
    <property type="entry name" value="PRTase-like"/>
    <property type="match status" value="1"/>
</dbReference>
<comment type="activity regulation">
    <text evidence="15">Allosterically activated by GTP.</text>
</comment>
<keyword evidence="7 15" id="KW-0547">Nucleotide-binding</keyword>
<dbReference type="UniPathway" id="UPA00574">
    <property type="reaction ID" value="UER00636"/>
</dbReference>
<dbReference type="NCBIfam" id="TIGR01091">
    <property type="entry name" value="upp"/>
    <property type="match status" value="1"/>
</dbReference>
<dbReference type="InterPro" id="IPR005765">
    <property type="entry name" value="UPRT"/>
</dbReference>
<keyword evidence="5 15" id="KW-0328">Glycosyltransferase</keyword>
<evidence type="ECO:0000256" key="15">
    <source>
        <dbReference type="HAMAP-Rule" id="MF_01218"/>
    </source>
</evidence>
<dbReference type="Pfam" id="PF14681">
    <property type="entry name" value="UPRTase"/>
    <property type="match status" value="1"/>
</dbReference>
<comment type="function">
    <text evidence="12 15">Catalyzes the conversion of uracil and 5-phospho-alpha-D-ribose 1-diphosphate (PRPP) to UMP and diphosphate.</text>
</comment>